<comment type="caution">
    <text evidence="1">The sequence shown here is derived from an EMBL/GenBank/DDBJ whole genome shotgun (WGS) entry which is preliminary data.</text>
</comment>
<dbReference type="EMBL" id="MU006716">
    <property type="protein sequence ID" value="KAF2627591.1"/>
    <property type="molecule type" value="Genomic_DNA"/>
</dbReference>
<evidence type="ECO:0000313" key="1">
    <source>
        <dbReference type="EMBL" id="KAF2627591.1"/>
    </source>
</evidence>
<dbReference type="Proteomes" id="UP000799754">
    <property type="component" value="Unassembled WGS sequence"/>
</dbReference>
<keyword evidence="1" id="KW-0378">Hydrolase</keyword>
<accession>A0ACB6RZY7</accession>
<organism evidence="1 2">
    <name type="scientific">Macroventuria anomochaeta</name>
    <dbReference type="NCBI Taxonomy" id="301207"/>
    <lineage>
        <taxon>Eukaryota</taxon>
        <taxon>Fungi</taxon>
        <taxon>Dikarya</taxon>
        <taxon>Ascomycota</taxon>
        <taxon>Pezizomycotina</taxon>
        <taxon>Dothideomycetes</taxon>
        <taxon>Pleosporomycetidae</taxon>
        <taxon>Pleosporales</taxon>
        <taxon>Pleosporineae</taxon>
        <taxon>Didymellaceae</taxon>
        <taxon>Macroventuria</taxon>
    </lineage>
</organism>
<protein>
    <submittedName>
        <fullName evidence="1">Glycoside hydrolase family 16 protein</fullName>
    </submittedName>
</protein>
<sequence length="402" mass="46331">MLKCSRYEKPWLEDPRWTRPKRINSAIMLTGFIIGLVLIFFYLWDGYWVATPIGEQYCLIMDDQFDAIGRDNWSYEIQTGRFGNGEFSWTTDDSQNVFVDAEGLHIVPTLTTDSTDITEAQLLDGYTLNLTTAGSDGTCTSTDVKMCSIKSNVTLGHILPPARSARITTKGKKSIRYGRVEVVAKMPRGDWLWPAIWMMPEDSVYGVWPASGEIDIAETRGNNYTYPRGRNVITSALHWGPDPQHDGYMTTYDTFFFKSNRLDFTDRFFTFGLEWTTDYIFMYVDNRLYRVFDLRFKGKEPFWEKGKFQGTSNSNGQLYTNPWLEAGNPIAPFDQKFYLSLKVAVGAQNGWFYNGKYNKPWVDGSASAARDFWNAKEQWLPTWGEGNDRGMTVKSVKMWQWC</sequence>
<gene>
    <name evidence="1" type="ORF">BU25DRAFT_468490</name>
</gene>
<proteinExistence type="predicted"/>
<keyword evidence="2" id="KW-1185">Reference proteome</keyword>
<reference evidence="1" key="1">
    <citation type="journal article" date="2020" name="Stud. Mycol.">
        <title>101 Dothideomycetes genomes: a test case for predicting lifestyles and emergence of pathogens.</title>
        <authorList>
            <person name="Haridas S."/>
            <person name="Albert R."/>
            <person name="Binder M."/>
            <person name="Bloem J."/>
            <person name="Labutti K."/>
            <person name="Salamov A."/>
            <person name="Andreopoulos B."/>
            <person name="Baker S."/>
            <person name="Barry K."/>
            <person name="Bills G."/>
            <person name="Bluhm B."/>
            <person name="Cannon C."/>
            <person name="Castanera R."/>
            <person name="Culley D."/>
            <person name="Daum C."/>
            <person name="Ezra D."/>
            <person name="Gonzalez J."/>
            <person name="Henrissat B."/>
            <person name="Kuo A."/>
            <person name="Liang C."/>
            <person name="Lipzen A."/>
            <person name="Lutzoni F."/>
            <person name="Magnuson J."/>
            <person name="Mondo S."/>
            <person name="Nolan M."/>
            <person name="Ohm R."/>
            <person name="Pangilinan J."/>
            <person name="Park H.-J."/>
            <person name="Ramirez L."/>
            <person name="Alfaro M."/>
            <person name="Sun H."/>
            <person name="Tritt A."/>
            <person name="Yoshinaga Y."/>
            <person name="Zwiers L.-H."/>
            <person name="Turgeon B."/>
            <person name="Goodwin S."/>
            <person name="Spatafora J."/>
            <person name="Crous P."/>
            <person name="Grigoriev I."/>
        </authorList>
    </citation>
    <scope>NUCLEOTIDE SEQUENCE</scope>
    <source>
        <strain evidence="1">CBS 525.71</strain>
    </source>
</reference>
<evidence type="ECO:0000313" key="2">
    <source>
        <dbReference type="Proteomes" id="UP000799754"/>
    </source>
</evidence>
<name>A0ACB6RZY7_9PLEO</name>